<gene>
    <name evidence="2" type="ORF">Fot_29613</name>
</gene>
<dbReference type="Proteomes" id="UP001604277">
    <property type="component" value="Unassembled WGS sequence"/>
</dbReference>
<keyword evidence="3" id="KW-1185">Reference proteome</keyword>
<dbReference type="EMBL" id="JBFOLJ010000008">
    <property type="protein sequence ID" value="KAL2515642.1"/>
    <property type="molecule type" value="Genomic_DNA"/>
</dbReference>
<comment type="caution">
    <text evidence="2">The sequence shown here is derived from an EMBL/GenBank/DDBJ whole genome shotgun (WGS) entry which is preliminary data.</text>
</comment>
<sequence length="148" mass="17005">MWKPETFAKNEPTSQYSGNRQLEDYCGQNSSVNSHGSEEKFVNHGETGLYYENVSQGQNSFGMPAGSQNSVLGVNFNQQFNQSRINQNDHKQISNDYYRKQNLFRRLNPNFEGLCCFYSRILVEDVNRRMCLSGAELRVVFLIALTRG</sequence>
<proteinExistence type="predicted"/>
<evidence type="ECO:0000313" key="2">
    <source>
        <dbReference type="EMBL" id="KAL2515642.1"/>
    </source>
</evidence>
<evidence type="ECO:0000256" key="1">
    <source>
        <dbReference type="SAM" id="MobiDB-lite"/>
    </source>
</evidence>
<evidence type="ECO:0000313" key="3">
    <source>
        <dbReference type="Proteomes" id="UP001604277"/>
    </source>
</evidence>
<accession>A0ABD1TSE6</accession>
<feature type="region of interest" description="Disordered" evidence="1">
    <location>
        <begin position="1"/>
        <end position="31"/>
    </location>
</feature>
<protein>
    <submittedName>
        <fullName evidence="2">Protein transport protein SEC16B-like protein</fullName>
    </submittedName>
</protein>
<reference evidence="3" key="1">
    <citation type="submission" date="2024-07" db="EMBL/GenBank/DDBJ databases">
        <title>Two chromosome-level genome assemblies of Korean endemic species Abeliophyllum distichum and Forsythia ovata (Oleaceae).</title>
        <authorList>
            <person name="Jang H."/>
        </authorList>
    </citation>
    <scope>NUCLEOTIDE SEQUENCE [LARGE SCALE GENOMIC DNA]</scope>
</reference>
<dbReference type="AlphaFoldDB" id="A0ABD1TSE6"/>
<feature type="compositionally biased region" description="Polar residues" evidence="1">
    <location>
        <begin position="11"/>
        <end position="20"/>
    </location>
</feature>
<organism evidence="2 3">
    <name type="scientific">Forsythia ovata</name>
    <dbReference type="NCBI Taxonomy" id="205694"/>
    <lineage>
        <taxon>Eukaryota</taxon>
        <taxon>Viridiplantae</taxon>
        <taxon>Streptophyta</taxon>
        <taxon>Embryophyta</taxon>
        <taxon>Tracheophyta</taxon>
        <taxon>Spermatophyta</taxon>
        <taxon>Magnoliopsida</taxon>
        <taxon>eudicotyledons</taxon>
        <taxon>Gunneridae</taxon>
        <taxon>Pentapetalae</taxon>
        <taxon>asterids</taxon>
        <taxon>lamiids</taxon>
        <taxon>Lamiales</taxon>
        <taxon>Oleaceae</taxon>
        <taxon>Forsythieae</taxon>
        <taxon>Forsythia</taxon>
    </lineage>
</organism>
<name>A0ABD1TSE6_9LAMI</name>